<gene>
    <name evidence="1" type="ORF">MUDAN_MDHGFNIF_02805</name>
</gene>
<keyword evidence="2" id="KW-1185">Reference proteome</keyword>
<evidence type="ECO:0000313" key="1">
    <source>
        <dbReference type="EMBL" id="VDG27999.1"/>
    </source>
</evidence>
<evidence type="ECO:0008006" key="3">
    <source>
        <dbReference type="Google" id="ProtNLM"/>
    </source>
</evidence>
<dbReference type="EMBL" id="UYIG01000079">
    <property type="protein sequence ID" value="VDG27999.1"/>
    <property type="molecule type" value="Genomic_DNA"/>
</dbReference>
<protein>
    <recommendedName>
        <fullName evidence="3">Nucleotidyltransferase family protein</fullName>
    </recommendedName>
</protein>
<evidence type="ECO:0000313" key="2">
    <source>
        <dbReference type="Proteomes" id="UP000289996"/>
    </source>
</evidence>
<accession>A0A660E4W9</accession>
<proteinExistence type="predicted"/>
<sequence>MSDDALVRQIILNNPELCQLLKIIQQLKLPQGALAAGSLRNTVWSILSQQPVVFKSDIDVVFFDPQSPVERDLELYQQLQQQYPQYHWQVKNEVYMHHYNFANQAPFKSVSDAIGHFVETPTCIGAYLDGDNALQLIAPHGLHDLTHWICRPVPYLRDDADHMAVFKQRIMQKNWQQQYPQLIVEFK</sequence>
<organism evidence="1 2">
    <name type="scientific">Lactiplantibacillus mudanjiangensis</name>
    <dbReference type="NCBI Taxonomy" id="1296538"/>
    <lineage>
        <taxon>Bacteria</taxon>
        <taxon>Bacillati</taxon>
        <taxon>Bacillota</taxon>
        <taxon>Bacilli</taxon>
        <taxon>Lactobacillales</taxon>
        <taxon>Lactobacillaceae</taxon>
        <taxon>Lactiplantibacillus</taxon>
    </lineage>
</organism>
<dbReference type="RefSeq" id="WP_130843470.1">
    <property type="nucleotide sequence ID" value="NZ_BJDY01000002.1"/>
</dbReference>
<reference evidence="1 2" key="1">
    <citation type="submission" date="2018-11" db="EMBL/GenBank/DDBJ databases">
        <authorList>
            <person name="Wuyts S."/>
        </authorList>
    </citation>
    <scope>NUCLEOTIDE SEQUENCE [LARGE SCALE GENOMIC DNA]</scope>
    <source>
        <strain evidence="1">Lactobacillus mudanjiangensis AMBF249</strain>
    </source>
</reference>
<dbReference type="InterPro" id="IPR009267">
    <property type="entry name" value="NTP_transf_6"/>
</dbReference>
<dbReference type="Proteomes" id="UP000289996">
    <property type="component" value="Unassembled WGS sequence"/>
</dbReference>
<name>A0A660E4W9_9LACO</name>
<dbReference type="PANTHER" id="PTHR39166">
    <property type="entry name" value="BLL1166 PROTEIN"/>
    <property type="match status" value="1"/>
</dbReference>
<dbReference type="PANTHER" id="PTHR39166:SF1">
    <property type="entry name" value="BLL1166 PROTEIN"/>
    <property type="match status" value="1"/>
</dbReference>
<dbReference type="OrthoDB" id="1901124at2"/>
<dbReference type="AlphaFoldDB" id="A0A660E4W9"/>
<dbReference type="Pfam" id="PF06042">
    <property type="entry name" value="NTP_transf_6"/>
    <property type="match status" value="1"/>
</dbReference>